<dbReference type="PIRSF" id="PIRSF037434">
    <property type="entry name" value="STHK_ChrS"/>
    <property type="match status" value="1"/>
</dbReference>
<dbReference type="SMART" id="SM00387">
    <property type="entry name" value="HATPase_c"/>
    <property type="match status" value="1"/>
</dbReference>
<keyword evidence="11" id="KW-0408">Iron</keyword>
<dbReference type="InterPro" id="IPR050482">
    <property type="entry name" value="Sensor_HK_TwoCompSys"/>
</dbReference>
<keyword evidence="20" id="KW-1185">Reference proteome</keyword>
<comment type="function">
    <text evidence="14">Member of the two-component regulatory system NreB/NreC involved in the control of dissimilatory nitrate/nitrite reduction in response to oxygen. NreB functions as a direct oxygen sensor histidine kinase which is autophosphorylated, in the absence of oxygen, probably at the conserved histidine residue, and transfers its phosphate group probably to a conserved aspartate residue of NreC. NreB/NreC activates the expression of the nitrate (narGHJI) and nitrite (nir) reductase operons, as well as the putative nitrate transporter gene narT.</text>
</comment>
<evidence type="ECO:0000256" key="11">
    <source>
        <dbReference type="ARBA" id="ARBA00023004"/>
    </source>
</evidence>
<keyword evidence="8" id="KW-0808">Transferase</keyword>
<evidence type="ECO:0000313" key="19">
    <source>
        <dbReference type="EMBL" id="GAA3689919.1"/>
    </source>
</evidence>
<dbReference type="InterPro" id="IPR003594">
    <property type="entry name" value="HATPase_dom"/>
</dbReference>
<evidence type="ECO:0000256" key="2">
    <source>
        <dbReference type="ARBA" id="ARBA00001966"/>
    </source>
</evidence>
<feature type="coiled-coil region" evidence="16">
    <location>
        <begin position="161"/>
        <end position="205"/>
    </location>
</feature>
<proteinExistence type="predicted"/>
<evidence type="ECO:0000259" key="18">
    <source>
        <dbReference type="PROSITE" id="PS50109"/>
    </source>
</evidence>
<evidence type="ECO:0000256" key="5">
    <source>
        <dbReference type="ARBA" id="ARBA00017322"/>
    </source>
</evidence>
<keyword evidence="17" id="KW-0812">Transmembrane</keyword>
<evidence type="ECO:0000256" key="6">
    <source>
        <dbReference type="ARBA" id="ARBA00022485"/>
    </source>
</evidence>
<comment type="caution">
    <text evidence="19">The sequence shown here is derived from an EMBL/GenBank/DDBJ whole genome shotgun (WGS) entry which is preliminary data.</text>
</comment>
<dbReference type="InterPro" id="IPR011712">
    <property type="entry name" value="Sig_transdc_His_kin_sub3_dim/P"/>
</dbReference>
<dbReference type="Proteomes" id="UP001500902">
    <property type="component" value="Unassembled WGS sequence"/>
</dbReference>
<reference evidence="20" key="1">
    <citation type="journal article" date="2019" name="Int. J. Syst. Evol. Microbiol.">
        <title>The Global Catalogue of Microorganisms (GCM) 10K type strain sequencing project: providing services to taxonomists for standard genome sequencing and annotation.</title>
        <authorList>
            <consortium name="The Broad Institute Genomics Platform"/>
            <consortium name="The Broad Institute Genome Sequencing Center for Infectious Disease"/>
            <person name="Wu L."/>
            <person name="Ma J."/>
        </authorList>
    </citation>
    <scope>NUCLEOTIDE SEQUENCE [LARGE SCALE GENOMIC DNA]</scope>
    <source>
        <strain evidence="20">JCM 16904</strain>
    </source>
</reference>
<evidence type="ECO:0000313" key="20">
    <source>
        <dbReference type="Proteomes" id="UP001500902"/>
    </source>
</evidence>
<evidence type="ECO:0000256" key="17">
    <source>
        <dbReference type="SAM" id="Phobius"/>
    </source>
</evidence>
<evidence type="ECO:0000256" key="15">
    <source>
        <dbReference type="ARBA" id="ARBA00030800"/>
    </source>
</evidence>
<feature type="domain" description="Histidine kinase" evidence="18">
    <location>
        <begin position="320"/>
        <end position="408"/>
    </location>
</feature>
<dbReference type="InterPro" id="IPR017205">
    <property type="entry name" value="Sig_transdc_His_kinase_ChrS"/>
</dbReference>
<evidence type="ECO:0000256" key="14">
    <source>
        <dbReference type="ARBA" id="ARBA00024827"/>
    </source>
</evidence>
<evidence type="ECO:0000256" key="7">
    <source>
        <dbReference type="ARBA" id="ARBA00022490"/>
    </source>
</evidence>
<dbReference type="CDD" id="cd16917">
    <property type="entry name" value="HATPase_UhpB-NarQ-NarX-like"/>
    <property type="match status" value="1"/>
</dbReference>
<dbReference type="PROSITE" id="PS50109">
    <property type="entry name" value="HIS_KIN"/>
    <property type="match status" value="1"/>
</dbReference>
<dbReference type="EMBL" id="BAAAZP010000114">
    <property type="protein sequence ID" value="GAA3689919.1"/>
    <property type="molecule type" value="Genomic_DNA"/>
</dbReference>
<dbReference type="GO" id="GO:0016301">
    <property type="term" value="F:kinase activity"/>
    <property type="evidence" value="ECO:0007669"/>
    <property type="project" value="UniProtKB-KW"/>
</dbReference>
<evidence type="ECO:0000256" key="16">
    <source>
        <dbReference type="SAM" id="Coils"/>
    </source>
</evidence>
<keyword evidence="10 19" id="KW-0418">Kinase</keyword>
<evidence type="ECO:0000256" key="10">
    <source>
        <dbReference type="ARBA" id="ARBA00022777"/>
    </source>
</evidence>
<gene>
    <name evidence="19" type="ORF">GCM10022224_064180</name>
</gene>
<accession>A0ABP7CK74</accession>
<evidence type="ECO:0000256" key="1">
    <source>
        <dbReference type="ARBA" id="ARBA00000085"/>
    </source>
</evidence>
<dbReference type="InterPro" id="IPR004358">
    <property type="entry name" value="Sig_transdc_His_kin-like_C"/>
</dbReference>
<dbReference type="InterPro" id="IPR005467">
    <property type="entry name" value="His_kinase_dom"/>
</dbReference>
<keyword evidence="16" id="KW-0175">Coiled coil</keyword>
<sequence length="416" mass="44111">MDGEGGVLRERDWDRAWRVLLLGLLAVVTLAAAFDPGTPARYRAVTVALSAALALWHWWMVLAHPQWPERVLAPMAVYFAGLAVMAGVLSARHPAYALVVLVCFPMAFVALPGWYAYLGVALTALVAAGTPFVRLEPGDLWPRLLLALASALFAAFLGWVIRAMEAEVERRRAANRALESANERLARLGEENAALQGRLLAAARETGVAGERGRMAREIHDTVAQGLSGIVTQLEAAEAVAHDSAAVRRRLAVARDLARESLTEVRRSLDGLRPGPLAESRLPEALSALVSGWSGTHEVPATLTVTGTARLLHPEVEMTLFRAVQEALANVARHARAGRTAVTLSYMEDVVVADVRDDGAGFAPGETGGAGFGLTAMRQRVVRLAGSVEVESAPGQGTAVSVTVPAIPSAAGQEAT</sequence>
<feature type="transmembrane region" description="Helical" evidence="17">
    <location>
        <begin position="71"/>
        <end position="89"/>
    </location>
</feature>
<dbReference type="Pfam" id="PF02518">
    <property type="entry name" value="HATPase_c"/>
    <property type="match status" value="1"/>
</dbReference>
<keyword evidence="7" id="KW-0963">Cytoplasm</keyword>
<keyword evidence="17" id="KW-1133">Transmembrane helix</keyword>
<dbReference type="SUPFAM" id="SSF55874">
    <property type="entry name" value="ATPase domain of HSP90 chaperone/DNA topoisomerase II/histidine kinase"/>
    <property type="match status" value="1"/>
</dbReference>
<dbReference type="PANTHER" id="PTHR24421">
    <property type="entry name" value="NITRATE/NITRITE SENSOR PROTEIN NARX-RELATED"/>
    <property type="match status" value="1"/>
</dbReference>
<dbReference type="EC" id="2.7.13.3" evidence="4"/>
<evidence type="ECO:0000256" key="8">
    <source>
        <dbReference type="ARBA" id="ARBA00022679"/>
    </source>
</evidence>
<keyword evidence="12" id="KW-0902">Two-component regulatory system</keyword>
<dbReference type="PANTHER" id="PTHR24421:SF62">
    <property type="entry name" value="SENSORY TRANSDUCTION HISTIDINE KINASE"/>
    <property type="match status" value="1"/>
</dbReference>
<protein>
    <recommendedName>
        <fullName evidence="5">Oxygen sensor histidine kinase NreB</fullName>
        <ecNumber evidence="4">2.7.13.3</ecNumber>
    </recommendedName>
    <alternativeName>
        <fullName evidence="15">Nitrogen regulation protein B</fullName>
    </alternativeName>
</protein>
<feature type="transmembrane region" description="Helical" evidence="17">
    <location>
        <begin position="41"/>
        <end position="59"/>
    </location>
</feature>
<keyword evidence="9" id="KW-0479">Metal-binding</keyword>
<evidence type="ECO:0000256" key="4">
    <source>
        <dbReference type="ARBA" id="ARBA00012438"/>
    </source>
</evidence>
<dbReference type="PRINTS" id="PR00344">
    <property type="entry name" value="BCTRLSENSOR"/>
</dbReference>
<feature type="transmembrane region" description="Helical" evidence="17">
    <location>
        <begin position="140"/>
        <end position="161"/>
    </location>
</feature>
<evidence type="ECO:0000256" key="13">
    <source>
        <dbReference type="ARBA" id="ARBA00023014"/>
    </source>
</evidence>
<feature type="transmembrane region" description="Helical" evidence="17">
    <location>
        <begin position="16"/>
        <end position="34"/>
    </location>
</feature>
<name>A0ABP7CK74_9ACTN</name>
<dbReference type="Gene3D" id="3.30.565.10">
    <property type="entry name" value="Histidine kinase-like ATPase, C-terminal domain"/>
    <property type="match status" value="1"/>
</dbReference>
<dbReference type="InterPro" id="IPR036890">
    <property type="entry name" value="HATPase_C_sf"/>
</dbReference>
<comment type="catalytic activity">
    <reaction evidence="1">
        <text>ATP + protein L-histidine = ADP + protein N-phospho-L-histidine.</text>
        <dbReference type="EC" id="2.7.13.3"/>
    </reaction>
</comment>
<keyword evidence="13" id="KW-0411">Iron-sulfur</keyword>
<keyword evidence="6" id="KW-0004">4Fe-4S</keyword>
<feature type="transmembrane region" description="Helical" evidence="17">
    <location>
        <begin position="96"/>
        <end position="120"/>
    </location>
</feature>
<evidence type="ECO:0000256" key="12">
    <source>
        <dbReference type="ARBA" id="ARBA00023012"/>
    </source>
</evidence>
<keyword evidence="17" id="KW-0472">Membrane</keyword>
<evidence type="ECO:0000256" key="9">
    <source>
        <dbReference type="ARBA" id="ARBA00022723"/>
    </source>
</evidence>
<dbReference type="Gene3D" id="1.20.5.1930">
    <property type="match status" value="1"/>
</dbReference>
<comment type="cofactor">
    <cofactor evidence="2">
        <name>[4Fe-4S] cluster</name>
        <dbReference type="ChEBI" id="CHEBI:49883"/>
    </cofactor>
</comment>
<organism evidence="19 20">
    <name type="scientific">Nonomuraea antimicrobica</name>
    <dbReference type="NCBI Taxonomy" id="561173"/>
    <lineage>
        <taxon>Bacteria</taxon>
        <taxon>Bacillati</taxon>
        <taxon>Actinomycetota</taxon>
        <taxon>Actinomycetes</taxon>
        <taxon>Streptosporangiales</taxon>
        <taxon>Streptosporangiaceae</taxon>
        <taxon>Nonomuraea</taxon>
    </lineage>
</organism>
<dbReference type="Pfam" id="PF07730">
    <property type="entry name" value="HisKA_3"/>
    <property type="match status" value="1"/>
</dbReference>
<comment type="subcellular location">
    <subcellularLocation>
        <location evidence="3">Cytoplasm</location>
    </subcellularLocation>
</comment>
<evidence type="ECO:0000256" key="3">
    <source>
        <dbReference type="ARBA" id="ARBA00004496"/>
    </source>
</evidence>